<dbReference type="InterPro" id="IPR008780">
    <property type="entry name" value="Plasmodium_Vir"/>
</dbReference>
<keyword evidence="1" id="KW-0812">Transmembrane</keyword>
<evidence type="ECO:0000313" key="5">
    <source>
        <dbReference type="Proteomes" id="UP000078555"/>
    </source>
</evidence>
<dbReference type="Proteomes" id="UP000078550">
    <property type="component" value="Unassembled WGS sequence"/>
</dbReference>
<accession>A0A1A9AG70</accession>
<dbReference type="AlphaFoldDB" id="A0A1A9AG70"/>
<proteinExistence type="predicted"/>
<keyword evidence="1" id="KW-1133">Transmembrane helix</keyword>
<name>A0A1A9AG70_PLAOA</name>
<dbReference type="Proteomes" id="UP000078555">
    <property type="component" value="Unassembled WGS sequence"/>
</dbReference>
<keyword evidence="5" id="KW-1185">Reference proteome</keyword>
<dbReference type="EMBL" id="FLRE01000707">
    <property type="protein sequence ID" value="SBT55106.1"/>
    <property type="molecule type" value="Genomic_DNA"/>
</dbReference>
<dbReference type="EMBL" id="FLRD01000952">
    <property type="protein sequence ID" value="SBT55954.1"/>
    <property type="molecule type" value="Genomic_DNA"/>
</dbReference>
<feature type="transmembrane region" description="Helical" evidence="1">
    <location>
        <begin position="274"/>
        <end position="294"/>
    </location>
</feature>
<dbReference type="Pfam" id="PF05795">
    <property type="entry name" value="Plasmodium_Vir"/>
    <property type="match status" value="1"/>
</dbReference>
<evidence type="ECO:0000313" key="3">
    <source>
        <dbReference type="EMBL" id="SBT55954.1"/>
    </source>
</evidence>
<gene>
    <name evidence="3" type="ORF">POVWA1_073410</name>
    <name evidence="2" type="ORF">POVWA2_066500</name>
</gene>
<protein>
    <submittedName>
        <fullName evidence="2">PIR Superfamily Protein</fullName>
    </submittedName>
</protein>
<evidence type="ECO:0000313" key="2">
    <source>
        <dbReference type="EMBL" id="SBT55106.1"/>
    </source>
</evidence>
<keyword evidence="1" id="KW-0472">Membrane</keyword>
<reference evidence="4 5" key="2">
    <citation type="submission" date="2016-05" db="EMBL/GenBank/DDBJ databases">
        <authorList>
            <person name="Naeem Raeece"/>
        </authorList>
    </citation>
    <scope>NUCLEOTIDE SEQUENCE [LARGE SCALE GENOMIC DNA]</scope>
</reference>
<reference evidence="2" key="1">
    <citation type="submission" date="2016-05" db="EMBL/GenBank/DDBJ databases">
        <authorList>
            <person name="Lavstsen T."/>
            <person name="Jespersen J.S."/>
        </authorList>
    </citation>
    <scope>NUCLEOTIDE SEQUENCE [LARGE SCALE GENOMIC DNA]</scope>
</reference>
<sequence>MEPPVNNFTLMSVKHYNKVDTRFAGMGDETKCEKLKSELHGQLNKYPGFSKFCSSLIGNLEFFNYLPYLEFFKHHSCKYFNLWICDRMSKELVNLNVDKYNNIKNKIKEIWNDYELIKECKPDFISYMDDMNYNKIKNLYEYALNYDTLVKYYDQRGSLCSMEYKKYIEESLKTYEEAKHKCSSDTESLLCIALKDVRAVYNKEELSNITCNGTISLEKIRREVKQSLVPEVAHLDTQESRVASIDVERLSTGQYDTYITTPEGESSVSSSYKATLIVFPLFGILFILFSSYKFTPFGSWLKKYILNITNNQNNIEQKVKHNLLDNELEAHNINLIEGSHYISYNPS</sequence>
<evidence type="ECO:0000313" key="4">
    <source>
        <dbReference type="Proteomes" id="UP000078550"/>
    </source>
</evidence>
<organism evidence="2 4">
    <name type="scientific">Plasmodium ovale wallikeri</name>
    <dbReference type="NCBI Taxonomy" id="864142"/>
    <lineage>
        <taxon>Eukaryota</taxon>
        <taxon>Sar</taxon>
        <taxon>Alveolata</taxon>
        <taxon>Apicomplexa</taxon>
        <taxon>Aconoidasida</taxon>
        <taxon>Haemosporida</taxon>
        <taxon>Plasmodiidae</taxon>
        <taxon>Plasmodium</taxon>
        <taxon>Plasmodium (Plasmodium)</taxon>
    </lineage>
</organism>
<evidence type="ECO:0000256" key="1">
    <source>
        <dbReference type="SAM" id="Phobius"/>
    </source>
</evidence>